<sequence length="383" mass="43281">MMGLALLNFPHLVQVPGTLWSEAEHGAWNEKPYHEILLKDRIQKLGTVNTIEKIAPRKPYESSGARHEILPGSILVATEKLLGVHQFARSKILIVKVNQTTGFQGLIINKLIPWDIITPLEEGLDPLKDAPLSYGGPLFTPGRPLFSLTRQSVGDEHPEILPNIYFLDQLATVNLRQNLNVHGRSVTDYWFFMGYSAWGWNQLFDEIDDGSWDIINGTAQQFDWPMKRWHFGLLLGRKMTLQPGKKKGRILLFLKIEYVLELVFWASHRSSAELEGFTLLISANGSEDLQIDVFSITWALTQFLIFHKHKPLAVATMAMVGAVIEVEVVVVAMEWEIPNPVWVKAHIHSGFAIQSPKPFLATSPIAGAPCYHFQHDFHITLLT</sequence>
<organism evidence="1 2">
    <name type="scientific">Smallanthus sonchifolius</name>
    <dbReference type="NCBI Taxonomy" id="185202"/>
    <lineage>
        <taxon>Eukaryota</taxon>
        <taxon>Viridiplantae</taxon>
        <taxon>Streptophyta</taxon>
        <taxon>Embryophyta</taxon>
        <taxon>Tracheophyta</taxon>
        <taxon>Spermatophyta</taxon>
        <taxon>Magnoliopsida</taxon>
        <taxon>eudicotyledons</taxon>
        <taxon>Gunneridae</taxon>
        <taxon>Pentapetalae</taxon>
        <taxon>asterids</taxon>
        <taxon>campanulids</taxon>
        <taxon>Asterales</taxon>
        <taxon>Asteraceae</taxon>
        <taxon>Asteroideae</taxon>
        <taxon>Heliantheae alliance</taxon>
        <taxon>Millerieae</taxon>
        <taxon>Smallanthus</taxon>
    </lineage>
</organism>
<gene>
    <name evidence="1" type="ORF">L1987_77039</name>
</gene>
<proteinExistence type="predicted"/>
<keyword evidence="2" id="KW-1185">Reference proteome</keyword>
<dbReference type="Proteomes" id="UP001056120">
    <property type="component" value="Linkage Group LG26"/>
</dbReference>
<accession>A0ACB8Z9W7</accession>
<evidence type="ECO:0000313" key="2">
    <source>
        <dbReference type="Proteomes" id="UP001056120"/>
    </source>
</evidence>
<dbReference type="EMBL" id="CM042043">
    <property type="protein sequence ID" value="KAI3694080.1"/>
    <property type="molecule type" value="Genomic_DNA"/>
</dbReference>
<protein>
    <submittedName>
        <fullName evidence="1">Uncharacterized protein</fullName>
    </submittedName>
</protein>
<name>A0ACB8Z9W7_9ASTR</name>
<reference evidence="1 2" key="2">
    <citation type="journal article" date="2022" name="Mol. Ecol. Resour.">
        <title>The genomes of chicory, endive, great burdock and yacon provide insights into Asteraceae paleo-polyploidization history and plant inulin production.</title>
        <authorList>
            <person name="Fan W."/>
            <person name="Wang S."/>
            <person name="Wang H."/>
            <person name="Wang A."/>
            <person name="Jiang F."/>
            <person name="Liu H."/>
            <person name="Zhao H."/>
            <person name="Xu D."/>
            <person name="Zhang Y."/>
        </authorList>
    </citation>
    <scope>NUCLEOTIDE SEQUENCE [LARGE SCALE GENOMIC DNA]</scope>
    <source>
        <strain evidence="2">cv. Yunnan</strain>
        <tissue evidence="1">Leaves</tissue>
    </source>
</reference>
<comment type="caution">
    <text evidence="1">The sequence shown here is derived from an EMBL/GenBank/DDBJ whole genome shotgun (WGS) entry which is preliminary data.</text>
</comment>
<reference evidence="2" key="1">
    <citation type="journal article" date="2022" name="Mol. Ecol. Resour.">
        <title>The genomes of chicory, endive, great burdock and yacon provide insights into Asteraceae palaeo-polyploidization history and plant inulin production.</title>
        <authorList>
            <person name="Fan W."/>
            <person name="Wang S."/>
            <person name="Wang H."/>
            <person name="Wang A."/>
            <person name="Jiang F."/>
            <person name="Liu H."/>
            <person name="Zhao H."/>
            <person name="Xu D."/>
            <person name="Zhang Y."/>
        </authorList>
    </citation>
    <scope>NUCLEOTIDE SEQUENCE [LARGE SCALE GENOMIC DNA]</scope>
    <source>
        <strain evidence="2">cv. Yunnan</strain>
    </source>
</reference>
<evidence type="ECO:0000313" key="1">
    <source>
        <dbReference type="EMBL" id="KAI3694080.1"/>
    </source>
</evidence>